<evidence type="ECO:0000256" key="1">
    <source>
        <dbReference type="SAM" id="MobiDB-lite"/>
    </source>
</evidence>
<dbReference type="OrthoDB" id="7685157at2759"/>
<keyword evidence="2" id="KW-1185">Reference proteome</keyword>
<protein>
    <submittedName>
        <fullName evidence="3">Uncharacterized protein</fullName>
    </submittedName>
</protein>
<dbReference type="GeneID" id="105270992"/>
<gene>
    <name evidence="3" type="primary">LOC105270992</name>
</gene>
<dbReference type="KEGG" id="fas:105270992"/>
<feature type="region of interest" description="Disordered" evidence="1">
    <location>
        <begin position="180"/>
        <end position="212"/>
    </location>
</feature>
<accession>A0A9R1THE4</accession>
<evidence type="ECO:0000313" key="3">
    <source>
        <dbReference type="RefSeq" id="XP_011310564.1"/>
    </source>
</evidence>
<evidence type="ECO:0000313" key="2">
    <source>
        <dbReference type="Proteomes" id="UP000694866"/>
    </source>
</evidence>
<proteinExistence type="predicted"/>
<dbReference type="Proteomes" id="UP000694866">
    <property type="component" value="Unplaced"/>
</dbReference>
<dbReference type="RefSeq" id="XP_011310564.1">
    <property type="nucleotide sequence ID" value="XM_011312262.1"/>
</dbReference>
<feature type="compositionally biased region" description="Basic and acidic residues" evidence="1">
    <location>
        <begin position="195"/>
        <end position="212"/>
    </location>
</feature>
<sequence length="250" mass="27792">MKSDYSNNSCRFWLERIKREKPAHLTITSLELPDCPIPLVDSQASARWRCAESPRNPEKDVILDELIESVSKAGRGRKNVKSADQSVSKAIQRSRRQFIDSAECQGTLGSLEACTKSIAEGPPRVIIANSSESIKDCICSEITENLRINIREETEVKQPSPRSPSPEVTHTIRIAMKYLGQSQRQPEAIGNDGTRTPKDTPKDMKSDDSKEGNECGVNVALDFTLNCCSLQITSRDITLKPTTNDRKNST</sequence>
<name>A0A9R1THE4_9HYME</name>
<reference evidence="3" key="1">
    <citation type="submission" date="2025-08" db="UniProtKB">
        <authorList>
            <consortium name="RefSeq"/>
        </authorList>
    </citation>
    <scope>IDENTIFICATION</scope>
    <source>
        <strain evidence="3">USDA-PBARC FA_bdor</strain>
        <tissue evidence="3">Whole organism</tissue>
    </source>
</reference>
<dbReference type="AlphaFoldDB" id="A0A9R1THE4"/>
<organism evidence="2 3">
    <name type="scientific">Fopius arisanus</name>
    <dbReference type="NCBI Taxonomy" id="64838"/>
    <lineage>
        <taxon>Eukaryota</taxon>
        <taxon>Metazoa</taxon>
        <taxon>Ecdysozoa</taxon>
        <taxon>Arthropoda</taxon>
        <taxon>Hexapoda</taxon>
        <taxon>Insecta</taxon>
        <taxon>Pterygota</taxon>
        <taxon>Neoptera</taxon>
        <taxon>Endopterygota</taxon>
        <taxon>Hymenoptera</taxon>
        <taxon>Apocrita</taxon>
        <taxon>Ichneumonoidea</taxon>
        <taxon>Braconidae</taxon>
        <taxon>Opiinae</taxon>
        <taxon>Fopius</taxon>
    </lineage>
</organism>